<keyword evidence="1" id="KW-0808">Transferase</keyword>
<dbReference type="EMBL" id="LT615367">
    <property type="protein sequence ID" value="SLM63515.1"/>
    <property type="molecule type" value="Genomic_DNA"/>
</dbReference>
<name>A0A375ABX2_9GAMM</name>
<dbReference type="Proteomes" id="UP000294820">
    <property type="component" value="Chromosome 1"/>
</dbReference>
<accession>A0A375ABX2</accession>
<dbReference type="REBASE" id="265382">
    <property type="entry name" value="M.Daq1742ORF2642P"/>
</dbReference>
<gene>
    <name evidence="1" type="ORF">DAQ1742_02642</name>
</gene>
<dbReference type="KEGG" id="daq:DAQ1742_02642"/>
<dbReference type="GO" id="GO:0009307">
    <property type="term" value="P:DNA restriction-modification system"/>
    <property type="evidence" value="ECO:0007669"/>
    <property type="project" value="InterPro"/>
</dbReference>
<proteinExistence type="predicted"/>
<protein>
    <submittedName>
        <fullName evidence="1">DNA adenine methylase</fullName>
    </submittedName>
</protein>
<evidence type="ECO:0000313" key="1">
    <source>
        <dbReference type="EMBL" id="SLM63515.1"/>
    </source>
</evidence>
<dbReference type="GO" id="GO:0009007">
    <property type="term" value="F:site-specific DNA-methyltransferase (adenine-specific) activity"/>
    <property type="evidence" value="ECO:0007669"/>
    <property type="project" value="InterPro"/>
</dbReference>
<dbReference type="GO" id="GO:0032259">
    <property type="term" value="P:methylation"/>
    <property type="evidence" value="ECO:0007669"/>
    <property type="project" value="UniProtKB-KW"/>
</dbReference>
<keyword evidence="1" id="KW-0489">Methyltransferase</keyword>
<dbReference type="GO" id="GO:0003677">
    <property type="term" value="F:DNA binding"/>
    <property type="evidence" value="ECO:0007669"/>
    <property type="project" value="InterPro"/>
</dbReference>
<sequence>MTDFSQTEYVQALNAQKAEDAHLLKDVGDQWRTPDTLFWGINAMFGPLVLDLFSDGENSKCPAYYTAEDNALVQDWSARLAELNGAAFANPPYSTAKMHEGEYITGMRHVMAHTAKMRERGGRYVFLIKSATSEVWWPEHADHVAFIRGRIAFEVPAWFKPKDDKQIPSSAGFGAAIAVFDKEWRGPSVSYIQREKLLATGDAFLAQIRREAGRLVPQQSIIIPETENTVWPSEVNFLFEQIPAAITLPAGLQNKLRSHINRLKLEGVPDSAIITTAETLSVAMGAAA</sequence>
<dbReference type="Pfam" id="PF05869">
    <property type="entry name" value="Dam"/>
    <property type="match status" value="1"/>
</dbReference>
<keyword evidence="2" id="KW-1185">Reference proteome</keyword>
<dbReference type="InterPro" id="IPR008593">
    <property type="entry name" value="Dam_MeTrfase"/>
</dbReference>
<reference evidence="1 2" key="1">
    <citation type="submission" date="2016-09" db="EMBL/GenBank/DDBJ databases">
        <authorList>
            <person name="Reverchon S."/>
            <person name="Nasser W."/>
            <person name="Leonard S."/>
            <person name="Brochier C."/>
            <person name="Duprey A."/>
        </authorList>
    </citation>
    <scope>NUCLEOTIDE SEQUENCE [LARGE SCALE GENOMIC DNA]</scope>
    <source>
        <strain evidence="1 2">174/2</strain>
    </source>
</reference>
<dbReference type="AlphaFoldDB" id="A0A375ABX2"/>
<evidence type="ECO:0000313" key="2">
    <source>
        <dbReference type="Proteomes" id="UP000294820"/>
    </source>
</evidence>
<organism evidence="1 2">
    <name type="scientific">Dickeya aquatica</name>
    <dbReference type="NCBI Taxonomy" id="1401087"/>
    <lineage>
        <taxon>Bacteria</taxon>
        <taxon>Pseudomonadati</taxon>
        <taxon>Pseudomonadota</taxon>
        <taxon>Gammaproteobacteria</taxon>
        <taxon>Enterobacterales</taxon>
        <taxon>Pectobacteriaceae</taxon>
        <taxon>Dickeya</taxon>
    </lineage>
</organism>
<dbReference type="RefSeq" id="WP_067486777.1">
    <property type="nucleotide sequence ID" value="NZ_LT615367.1"/>
</dbReference>
<dbReference type="NCBIfam" id="TIGR01712">
    <property type="entry name" value="phage_N6A_met"/>
    <property type="match status" value="1"/>
</dbReference>